<gene>
    <name evidence="5" type="ORF">CLV72_103210</name>
</gene>
<dbReference type="InterPro" id="IPR000253">
    <property type="entry name" value="FHA_dom"/>
</dbReference>
<dbReference type="PANTHER" id="PTHR23308">
    <property type="entry name" value="NUCLEAR INHIBITOR OF PROTEIN PHOSPHATASE-1"/>
    <property type="match status" value="1"/>
</dbReference>
<keyword evidence="3" id="KW-1133">Transmembrane helix</keyword>
<proteinExistence type="predicted"/>
<dbReference type="InterPro" id="IPR008984">
    <property type="entry name" value="SMAD_FHA_dom_sf"/>
</dbReference>
<dbReference type="EMBL" id="PVZC01000003">
    <property type="protein sequence ID" value="PRX99607.1"/>
    <property type="molecule type" value="Genomic_DNA"/>
</dbReference>
<dbReference type="AlphaFoldDB" id="A0A2T0Q706"/>
<evidence type="ECO:0000313" key="5">
    <source>
        <dbReference type="EMBL" id="PRX99607.1"/>
    </source>
</evidence>
<feature type="region of interest" description="Disordered" evidence="2">
    <location>
        <begin position="39"/>
        <end position="75"/>
    </location>
</feature>
<protein>
    <submittedName>
        <fullName evidence="5">FHA domain-containing protein</fullName>
    </submittedName>
</protein>
<evidence type="ECO:0000313" key="6">
    <source>
        <dbReference type="Proteomes" id="UP000237846"/>
    </source>
</evidence>
<feature type="domain" description="FHA" evidence="4">
    <location>
        <begin position="99"/>
        <end position="149"/>
    </location>
</feature>
<sequence>MSGPSEFLIILMKLAYLAVLWFFVVAAFGVVRSDLLGDRGRKRGGGRSGRAARQKAPKQPKQSKKKEAPAPSRRAVPRQLVVVQGPLTGTTIGLASQEITIGRAHHHTLVLSDDYASTNHARLYSGADGQWFIEDTRSTNGTYLGRQKLMAQQPEPVPIGEPIRIGKTVMELRK</sequence>
<dbReference type="RefSeq" id="WP_106244323.1">
    <property type="nucleotide sequence ID" value="NZ_PVZC01000003.1"/>
</dbReference>
<dbReference type="PROSITE" id="PS50006">
    <property type="entry name" value="FHA_DOMAIN"/>
    <property type="match status" value="1"/>
</dbReference>
<dbReference type="SMART" id="SM00240">
    <property type="entry name" value="FHA"/>
    <property type="match status" value="1"/>
</dbReference>
<feature type="transmembrane region" description="Helical" evidence="3">
    <location>
        <begin position="6"/>
        <end position="31"/>
    </location>
</feature>
<keyword evidence="1" id="KW-0597">Phosphoprotein</keyword>
<keyword evidence="6" id="KW-1185">Reference proteome</keyword>
<evidence type="ECO:0000256" key="3">
    <source>
        <dbReference type="SAM" id="Phobius"/>
    </source>
</evidence>
<organism evidence="5 6">
    <name type="scientific">Allonocardiopsis opalescens</name>
    <dbReference type="NCBI Taxonomy" id="1144618"/>
    <lineage>
        <taxon>Bacteria</taxon>
        <taxon>Bacillati</taxon>
        <taxon>Actinomycetota</taxon>
        <taxon>Actinomycetes</taxon>
        <taxon>Streptosporangiales</taxon>
        <taxon>Allonocardiopsis</taxon>
    </lineage>
</organism>
<dbReference type="SUPFAM" id="SSF49879">
    <property type="entry name" value="SMAD/FHA domain"/>
    <property type="match status" value="1"/>
</dbReference>
<keyword evidence="3" id="KW-0472">Membrane</keyword>
<accession>A0A2T0Q706</accession>
<feature type="compositionally biased region" description="Basic residues" evidence="2">
    <location>
        <begin position="40"/>
        <end position="64"/>
    </location>
</feature>
<dbReference type="Gene3D" id="2.60.200.20">
    <property type="match status" value="1"/>
</dbReference>
<dbReference type="Proteomes" id="UP000237846">
    <property type="component" value="Unassembled WGS sequence"/>
</dbReference>
<name>A0A2T0Q706_9ACTN</name>
<evidence type="ECO:0000256" key="2">
    <source>
        <dbReference type="SAM" id="MobiDB-lite"/>
    </source>
</evidence>
<evidence type="ECO:0000256" key="1">
    <source>
        <dbReference type="ARBA" id="ARBA00022553"/>
    </source>
</evidence>
<reference evidence="5 6" key="1">
    <citation type="submission" date="2018-03" db="EMBL/GenBank/DDBJ databases">
        <title>Genomic Encyclopedia of Archaeal and Bacterial Type Strains, Phase II (KMG-II): from individual species to whole genera.</title>
        <authorList>
            <person name="Goeker M."/>
        </authorList>
    </citation>
    <scope>NUCLEOTIDE SEQUENCE [LARGE SCALE GENOMIC DNA]</scope>
    <source>
        <strain evidence="5 6">DSM 45601</strain>
    </source>
</reference>
<keyword evidence="3" id="KW-0812">Transmembrane</keyword>
<dbReference type="Pfam" id="PF00498">
    <property type="entry name" value="FHA"/>
    <property type="match status" value="1"/>
</dbReference>
<comment type="caution">
    <text evidence="5">The sequence shown here is derived from an EMBL/GenBank/DDBJ whole genome shotgun (WGS) entry which is preliminary data.</text>
</comment>
<dbReference type="OrthoDB" id="277520at2"/>
<evidence type="ECO:0000259" key="4">
    <source>
        <dbReference type="PROSITE" id="PS50006"/>
    </source>
</evidence>
<dbReference type="InterPro" id="IPR050923">
    <property type="entry name" value="Cell_Proc_Reg/RNA_Proc"/>
</dbReference>